<feature type="compositionally biased region" description="Basic and acidic residues" evidence="5">
    <location>
        <begin position="205"/>
        <end position="215"/>
    </location>
</feature>
<dbReference type="Pfam" id="PF00569">
    <property type="entry name" value="ZZ"/>
    <property type="match status" value="1"/>
</dbReference>
<dbReference type="SUPFAM" id="SSF57903">
    <property type="entry name" value="FYVE/PHD zinc finger"/>
    <property type="match status" value="1"/>
</dbReference>
<evidence type="ECO:0000313" key="8">
    <source>
        <dbReference type="Proteomes" id="UP000799537"/>
    </source>
</evidence>
<feature type="domain" description="ZZ-type" evidence="6">
    <location>
        <begin position="297"/>
        <end position="351"/>
    </location>
</feature>
<keyword evidence="8" id="KW-1185">Reference proteome</keyword>
<keyword evidence="2 4" id="KW-0863">Zinc-finger</keyword>
<reference evidence="7" key="1">
    <citation type="journal article" date="2020" name="Stud. Mycol.">
        <title>101 Dothideomycetes genomes: a test case for predicting lifestyles and emergence of pathogens.</title>
        <authorList>
            <person name="Haridas S."/>
            <person name="Albert R."/>
            <person name="Binder M."/>
            <person name="Bloem J."/>
            <person name="Labutti K."/>
            <person name="Salamov A."/>
            <person name="Andreopoulos B."/>
            <person name="Baker S."/>
            <person name="Barry K."/>
            <person name="Bills G."/>
            <person name="Bluhm B."/>
            <person name="Cannon C."/>
            <person name="Castanera R."/>
            <person name="Culley D."/>
            <person name="Daum C."/>
            <person name="Ezra D."/>
            <person name="Gonzalez J."/>
            <person name="Henrissat B."/>
            <person name="Kuo A."/>
            <person name="Liang C."/>
            <person name="Lipzen A."/>
            <person name="Lutzoni F."/>
            <person name="Magnuson J."/>
            <person name="Mondo S."/>
            <person name="Nolan M."/>
            <person name="Ohm R."/>
            <person name="Pangilinan J."/>
            <person name="Park H.-J."/>
            <person name="Ramirez L."/>
            <person name="Alfaro M."/>
            <person name="Sun H."/>
            <person name="Tritt A."/>
            <person name="Yoshinaga Y."/>
            <person name="Zwiers L.-H."/>
            <person name="Turgeon B."/>
            <person name="Goodwin S."/>
            <person name="Spatafora J."/>
            <person name="Crous P."/>
            <person name="Grigoriev I."/>
        </authorList>
    </citation>
    <scope>NUCLEOTIDE SEQUENCE</scope>
    <source>
        <strain evidence="7">ATCC 36951</strain>
    </source>
</reference>
<dbReference type="InterPro" id="IPR000433">
    <property type="entry name" value="Znf_ZZ"/>
</dbReference>
<dbReference type="Gene3D" id="3.30.60.90">
    <property type="match status" value="1"/>
</dbReference>
<evidence type="ECO:0000256" key="2">
    <source>
        <dbReference type="ARBA" id="ARBA00022771"/>
    </source>
</evidence>
<keyword evidence="1" id="KW-0479">Metal-binding</keyword>
<dbReference type="OrthoDB" id="3632962at2759"/>
<dbReference type="GO" id="GO:0008270">
    <property type="term" value="F:zinc ion binding"/>
    <property type="evidence" value="ECO:0007669"/>
    <property type="project" value="UniProtKB-KW"/>
</dbReference>
<dbReference type="AlphaFoldDB" id="A0A6A6C4Y9"/>
<feature type="region of interest" description="Disordered" evidence="5">
    <location>
        <begin position="168"/>
        <end position="215"/>
    </location>
</feature>
<feature type="compositionally biased region" description="Basic and acidic residues" evidence="5">
    <location>
        <begin position="288"/>
        <end position="298"/>
    </location>
</feature>
<keyword evidence="3" id="KW-0862">Zinc</keyword>
<organism evidence="7 8">
    <name type="scientific">Zasmidium cellare ATCC 36951</name>
    <dbReference type="NCBI Taxonomy" id="1080233"/>
    <lineage>
        <taxon>Eukaryota</taxon>
        <taxon>Fungi</taxon>
        <taxon>Dikarya</taxon>
        <taxon>Ascomycota</taxon>
        <taxon>Pezizomycotina</taxon>
        <taxon>Dothideomycetes</taxon>
        <taxon>Dothideomycetidae</taxon>
        <taxon>Mycosphaerellales</taxon>
        <taxon>Mycosphaerellaceae</taxon>
        <taxon>Zasmidium</taxon>
    </lineage>
</organism>
<dbReference type="Proteomes" id="UP000799537">
    <property type="component" value="Unassembled WGS sequence"/>
</dbReference>
<gene>
    <name evidence="7" type="ORF">M409DRAFT_28289</name>
</gene>
<protein>
    <recommendedName>
        <fullName evidence="6">ZZ-type domain-containing protein</fullName>
    </recommendedName>
</protein>
<accession>A0A6A6C4Y9</accession>
<dbReference type="SMART" id="SM00291">
    <property type="entry name" value="ZnF_ZZ"/>
    <property type="match status" value="1"/>
</dbReference>
<dbReference type="EMBL" id="ML993620">
    <property type="protein sequence ID" value="KAF2161250.1"/>
    <property type="molecule type" value="Genomic_DNA"/>
</dbReference>
<feature type="region of interest" description="Disordered" evidence="5">
    <location>
        <begin position="252"/>
        <end position="298"/>
    </location>
</feature>
<sequence>MSGTDPIIKQEPLDDEPTTLFNVPEDHEPAFVDANTVLRRAADNEGRQFPTVCFRAPRLQHPHHHRLICGHDIVTETIQKCGHNCAMSEDKKPNGMGFECPHPDCEKVASHFIRQRNAPKPRKCILSHVYGRDSKADEERMEEKRILQEAKRVRINTRSGEVLLPQALRRLRKRSPSPAAESNPRTRRTNTNAKHDSDFDVGESLNRDYEHDPARKSIMRMTGGRARANGLFMTDKQISDAGRITVLTQGMSASQVATAEEQRTRKKKALKISSKSRTDSKGSGPDTRGADPEPELKVQSECDNCDKPIDGIRYHCFDCIDGFDLCAECFGNNTHGHTLTHRFKALAQPSSDWQEGLTMLQQSFCVCGTTSTSFLVLCSDCEHPFHPGCIGTGAWEKAEYGIEYFSRGTCMRHDRLNWKGGKVFRCESCQKVYNEANVGSARDFRMDRRAKKQKDGAEKQQEKAEQEQENAEGQELVLSPKLRPRKRMADEVDDRPEFRADEAQPTNEAKRFKFDLAFRPKD</sequence>
<evidence type="ECO:0000259" key="6">
    <source>
        <dbReference type="PROSITE" id="PS50135"/>
    </source>
</evidence>
<evidence type="ECO:0000256" key="3">
    <source>
        <dbReference type="ARBA" id="ARBA00022833"/>
    </source>
</evidence>
<dbReference type="CDD" id="cd02249">
    <property type="entry name" value="ZZ"/>
    <property type="match status" value="1"/>
</dbReference>
<evidence type="ECO:0000313" key="7">
    <source>
        <dbReference type="EMBL" id="KAF2161250.1"/>
    </source>
</evidence>
<evidence type="ECO:0000256" key="5">
    <source>
        <dbReference type="SAM" id="MobiDB-lite"/>
    </source>
</evidence>
<dbReference type="GeneID" id="54562238"/>
<evidence type="ECO:0000256" key="1">
    <source>
        <dbReference type="ARBA" id="ARBA00022723"/>
    </source>
</evidence>
<dbReference type="RefSeq" id="XP_033662139.1">
    <property type="nucleotide sequence ID" value="XM_033808966.1"/>
</dbReference>
<name>A0A6A6C4Y9_ZASCE</name>
<dbReference type="PROSITE" id="PS50135">
    <property type="entry name" value="ZF_ZZ_2"/>
    <property type="match status" value="1"/>
</dbReference>
<evidence type="ECO:0000256" key="4">
    <source>
        <dbReference type="PROSITE-ProRule" id="PRU00228"/>
    </source>
</evidence>
<feature type="compositionally biased region" description="Basic and acidic residues" evidence="5">
    <location>
        <begin position="444"/>
        <end position="466"/>
    </location>
</feature>
<feature type="compositionally biased region" description="Basic and acidic residues" evidence="5">
    <location>
        <begin position="487"/>
        <end position="522"/>
    </location>
</feature>
<dbReference type="InterPro" id="IPR043145">
    <property type="entry name" value="Znf_ZZ_sf"/>
</dbReference>
<dbReference type="InterPro" id="IPR011011">
    <property type="entry name" value="Znf_FYVE_PHD"/>
</dbReference>
<dbReference type="SUPFAM" id="SSF57850">
    <property type="entry name" value="RING/U-box"/>
    <property type="match status" value="1"/>
</dbReference>
<feature type="region of interest" description="Disordered" evidence="5">
    <location>
        <begin position="444"/>
        <end position="522"/>
    </location>
</feature>
<proteinExistence type="predicted"/>